<feature type="compositionally biased region" description="Low complexity" evidence="1">
    <location>
        <begin position="359"/>
        <end position="390"/>
    </location>
</feature>
<protein>
    <submittedName>
        <fullName evidence="2">Uncharacterized protein</fullName>
    </submittedName>
</protein>
<accession>A0A6B2L588</accession>
<sequence>MGATWTAQVKLGEHWGAIANLPLLTNAPSDSWTLPFPAHSYKVELLKSALQKCVRRRKAESAVRVGWQLLCQDPDQLLRRLPIIILEDGCLHRHFSYIVWLMVATSKGWKLSKSQVVLILRVIFEVAEVSWRDPIPMVPTEGFKNPALDRPEGTLCPIAHVLASLVLRVNYGGMKGDMEMLKKFAIVWNERYKKNPEEWDKEREVWFSQLPPEPNFEELISKGPVLTDADKISEAIDFHCFPQLVDKCTEELEGFSKEDIKSAVWWHRSGLNLKKPVCHPKNPYLIKYYDNLESEEIGKRETLSQWECVGPLWIKKCNSSFWRPLQNQSINNSNSKKPKPTHKPNTQANSITNYFKKGTTNNSNNTSTRTNTTNSNTKSHNNSITNYFKKASPEKPKEEPNQNDKT</sequence>
<feature type="region of interest" description="Disordered" evidence="1">
    <location>
        <begin position="328"/>
        <end position="406"/>
    </location>
</feature>
<evidence type="ECO:0000313" key="2">
    <source>
        <dbReference type="EMBL" id="NDV32105.1"/>
    </source>
</evidence>
<feature type="compositionally biased region" description="Basic and acidic residues" evidence="1">
    <location>
        <begin position="391"/>
        <end position="406"/>
    </location>
</feature>
<reference evidence="2" key="1">
    <citation type="journal article" date="2020" name="J. Eukaryot. Microbiol.">
        <title>De novo Sequencing, Assembly and Annotation of the Transcriptome for the Free-Living Testate Amoeba Arcella intermedia.</title>
        <authorList>
            <person name="Ribeiro G.M."/>
            <person name="Porfirio-Sousa A.L."/>
            <person name="Maurer-Alcala X.X."/>
            <person name="Katz L.A."/>
            <person name="Lahr D.J.G."/>
        </authorList>
    </citation>
    <scope>NUCLEOTIDE SEQUENCE</scope>
</reference>
<name>A0A6B2L588_9EUKA</name>
<evidence type="ECO:0000256" key="1">
    <source>
        <dbReference type="SAM" id="MobiDB-lite"/>
    </source>
</evidence>
<dbReference type="EMBL" id="GIBP01003136">
    <property type="protein sequence ID" value="NDV32105.1"/>
    <property type="molecule type" value="Transcribed_RNA"/>
</dbReference>
<organism evidence="2">
    <name type="scientific">Arcella intermedia</name>
    <dbReference type="NCBI Taxonomy" id="1963864"/>
    <lineage>
        <taxon>Eukaryota</taxon>
        <taxon>Amoebozoa</taxon>
        <taxon>Tubulinea</taxon>
        <taxon>Elardia</taxon>
        <taxon>Arcellinida</taxon>
        <taxon>Sphaerothecina</taxon>
        <taxon>Arcellidae</taxon>
        <taxon>Arcella</taxon>
    </lineage>
</organism>
<dbReference type="Gene3D" id="1.20.272.10">
    <property type="match status" value="1"/>
</dbReference>
<dbReference type="AlphaFoldDB" id="A0A6B2L588"/>
<proteinExistence type="predicted"/>